<evidence type="ECO:0000313" key="2">
    <source>
        <dbReference type="EMBL" id="KAK9729647.1"/>
    </source>
</evidence>
<sequence>MSELKQDRISAWHSLGPVESDRREGTVALGGLHRLGKNYKPINEGGRPRKEKHVSGKNRYLFDYTKGKPSFSDHGSCDLDTMEDYKNVNSSSTKLPKHAVSAWHTIGPQKSKLAAGEVEAGGLHRIGKNYKPNPDNRALPKHKNKNRKNQSFNVPVSIKKTSEYEVGSGQLHRQGKNFKPEYIEHNRRKEVQKYPKPNASKNFQSTERKLSTPWDDLAEQDEYQKIGIIIDGFSELELEETERKCTLFDCSSDIDGLEYWSDPTEDDDSQEYLIDAAEEIITYNSDKPSESTKPPASEVATTKNPQHVTSESEEETAQGIEQGEIIMLLDIEIHDGGRKTIVLHEFDDPREVAEKFCETWNVPGKNIATRLAKLITMEKEQLLKAQ</sequence>
<gene>
    <name evidence="2" type="ORF">K7432_000161</name>
</gene>
<comment type="caution">
    <text evidence="2">The sequence shown here is derived from an EMBL/GenBank/DDBJ whole genome shotgun (WGS) entry which is preliminary data.</text>
</comment>
<evidence type="ECO:0000256" key="1">
    <source>
        <dbReference type="SAM" id="MobiDB-lite"/>
    </source>
</evidence>
<feature type="region of interest" description="Disordered" evidence="1">
    <location>
        <begin position="1"/>
        <end position="23"/>
    </location>
</feature>
<dbReference type="Proteomes" id="UP001479436">
    <property type="component" value="Unassembled WGS sequence"/>
</dbReference>
<feature type="region of interest" description="Disordered" evidence="1">
    <location>
        <begin position="123"/>
        <end position="156"/>
    </location>
</feature>
<feature type="region of interest" description="Disordered" evidence="1">
    <location>
        <begin position="36"/>
        <end position="55"/>
    </location>
</feature>
<keyword evidence="3" id="KW-1185">Reference proteome</keyword>
<reference evidence="2 3" key="1">
    <citation type="submission" date="2023-04" db="EMBL/GenBank/DDBJ databases">
        <title>Genome of Basidiobolus ranarum AG-B5.</title>
        <authorList>
            <person name="Stajich J.E."/>
            <person name="Carter-House D."/>
            <person name="Gryganskyi A."/>
        </authorList>
    </citation>
    <scope>NUCLEOTIDE SEQUENCE [LARGE SCALE GENOMIC DNA]</scope>
    <source>
        <strain evidence="2 3">AG-B5</strain>
    </source>
</reference>
<name>A0ABR2WBQ9_9FUNG</name>
<organism evidence="2 3">
    <name type="scientific">Basidiobolus ranarum</name>
    <dbReference type="NCBI Taxonomy" id="34480"/>
    <lineage>
        <taxon>Eukaryota</taxon>
        <taxon>Fungi</taxon>
        <taxon>Fungi incertae sedis</taxon>
        <taxon>Zoopagomycota</taxon>
        <taxon>Entomophthoromycotina</taxon>
        <taxon>Basidiobolomycetes</taxon>
        <taxon>Basidiobolales</taxon>
        <taxon>Basidiobolaceae</taxon>
        <taxon>Basidiobolus</taxon>
    </lineage>
</organism>
<feature type="compositionally biased region" description="Polar residues" evidence="1">
    <location>
        <begin position="283"/>
        <end position="309"/>
    </location>
</feature>
<accession>A0ABR2WBQ9</accession>
<proteinExistence type="predicted"/>
<dbReference type="EMBL" id="JASJQH010006878">
    <property type="protein sequence ID" value="KAK9729647.1"/>
    <property type="molecule type" value="Genomic_DNA"/>
</dbReference>
<evidence type="ECO:0000313" key="3">
    <source>
        <dbReference type="Proteomes" id="UP001479436"/>
    </source>
</evidence>
<feature type="compositionally biased region" description="Basic and acidic residues" evidence="1">
    <location>
        <begin position="1"/>
        <end position="10"/>
    </location>
</feature>
<feature type="compositionally biased region" description="Basic residues" evidence="1">
    <location>
        <begin position="139"/>
        <end position="148"/>
    </location>
</feature>
<feature type="region of interest" description="Disordered" evidence="1">
    <location>
        <begin position="283"/>
        <end position="317"/>
    </location>
</feature>
<protein>
    <submittedName>
        <fullName evidence="2">Uncharacterized protein</fullName>
    </submittedName>
</protein>